<feature type="transmembrane region" description="Helical" evidence="1">
    <location>
        <begin position="241"/>
        <end position="260"/>
    </location>
</feature>
<evidence type="ECO:0000313" key="2">
    <source>
        <dbReference type="EMBL" id="REF38154.1"/>
    </source>
</evidence>
<gene>
    <name evidence="2" type="ORF">DFJ64_3625</name>
</gene>
<keyword evidence="1" id="KW-0472">Membrane</keyword>
<evidence type="ECO:0000313" key="3">
    <source>
        <dbReference type="Proteomes" id="UP000256485"/>
    </source>
</evidence>
<dbReference type="AlphaFoldDB" id="A0A3D9VIW6"/>
<feature type="transmembrane region" description="Helical" evidence="1">
    <location>
        <begin position="32"/>
        <end position="53"/>
    </location>
</feature>
<dbReference type="PANTHER" id="PTHR36833:SF1">
    <property type="entry name" value="INTEGRAL MEMBRANE TRANSPORT PROTEIN"/>
    <property type="match status" value="1"/>
</dbReference>
<feature type="transmembrane region" description="Helical" evidence="1">
    <location>
        <begin position="209"/>
        <end position="229"/>
    </location>
</feature>
<keyword evidence="1" id="KW-0812">Transmembrane</keyword>
<protein>
    <submittedName>
        <fullName evidence="2">ABC-2 type transport system permease protein</fullName>
    </submittedName>
</protein>
<name>A0A3D9VIW6_THECX</name>
<dbReference type="PANTHER" id="PTHR36833">
    <property type="entry name" value="SLR0610 PROTEIN-RELATED"/>
    <property type="match status" value="1"/>
</dbReference>
<proteinExistence type="predicted"/>
<accession>A0A3D9VIW6</accession>
<keyword evidence="3" id="KW-1185">Reference proteome</keyword>
<feature type="transmembrane region" description="Helical" evidence="1">
    <location>
        <begin position="119"/>
        <end position="138"/>
    </location>
</feature>
<dbReference type="Pfam" id="PF06182">
    <property type="entry name" value="ABC2_membrane_6"/>
    <property type="match status" value="1"/>
</dbReference>
<dbReference type="EMBL" id="QTUC01000001">
    <property type="protein sequence ID" value="REF38154.1"/>
    <property type="molecule type" value="Genomic_DNA"/>
</dbReference>
<comment type="caution">
    <text evidence="2">The sequence shown here is derived from an EMBL/GenBank/DDBJ whole genome shotgun (WGS) entry which is preliminary data.</text>
</comment>
<dbReference type="RefSeq" id="WP_245941212.1">
    <property type="nucleotide sequence ID" value="NZ_QTUC01000001.1"/>
</dbReference>
<dbReference type="InterPro" id="IPR010390">
    <property type="entry name" value="ABC-2_transporter-like"/>
</dbReference>
<evidence type="ECO:0000256" key="1">
    <source>
        <dbReference type="SAM" id="Phobius"/>
    </source>
</evidence>
<dbReference type="Proteomes" id="UP000256485">
    <property type="component" value="Unassembled WGS sequence"/>
</dbReference>
<organism evidence="2 3">
    <name type="scientific">Thermasporomyces composti</name>
    <dbReference type="NCBI Taxonomy" id="696763"/>
    <lineage>
        <taxon>Bacteria</taxon>
        <taxon>Bacillati</taxon>
        <taxon>Actinomycetota</taxon>
        <taxon>Actinomycetes</taxon>
        <taxon>Propionibacteriales</taxon>
        <taxon>Nocardioidaceae</taxon>
        <taxon>Thermasporomyces</taxon>
    </lineage>
</organism>
<feature type="transmembrane region" description="Helical" evidence="1">
    <location>
        <begin position="150"/>
        <end position="171"/>
    </location>
</feature>
<sequence length="272" mass="30452">MGRLRRLVRTVKVTGALLRAALRAELQYRANLFVVCVGLVYQGSGFAFIWVVLDRFETIAGWSTAEVAFLYGLRLTAHGLWVVPFNRLLELDITVRQGEFDRYLIRPLHPLLQLLTSRFWLGSFGDIIGGVTILGVALTLVDVHWSPVTVVYLLLALVGGALVESAVQLLISSFTFRILSTRPLQVATDTVFNTFGNYPLSIFRGAWQWLMTFVLPLAFVAYLPASLLLDHTGGLAVPAELAYVTFPVGVVWFGVAWWVWDRQARHYQSTGH</sequence>
<keyword evidence="1" id="KW-1133">Transmembrane helix</keyword>
<reference evidence="2 3" key="1">
    <citation type="submission" date="2018-08" db="EMBL/GenBank/DDBJ databases">
        <title>Sequencing the genomes of 1000 actinobacteria strains.</title>
        <authorList>
            <person name="Klenk H.-P."/>
        </authorList>
    </citation>
    <scope>NUCLEOTIDE SEQUENCE [LARGE SCALE GENOMIC DNA]</scope>
    <source>
        <strain evidence="2 3">DSM 22891</strain>
    </source>
</reference>